<evidence type="ECO:0000313" key="1">
    <source>
        <dbReference type="EMBL" id="KRX48952.1"/>
    </source>
</evidence>
<dbReference type="Proteomes" id="UP000055048">
    <property type="component" value="Unassembled WGS sequence"/>
</dbReference>
<proteinExistence type="predicted"/>
<reference evidence="1 2" key="1">
    <citation type="submission" date="2015-01" db="EMBL/GenBank/DDBJ databases">
        <title>Evolution of Trichinella species and genotypes.</title>
        <authorList>
            <person name="Korhonen P.K."/>
            <person name="Edoardo P."/>
            <person name="Giuseppe L.R."/>
            <person name="Gasser R.B."/>
        </authorList>
    </citation>
    <scope>NUCLEOTIDE SEQUENCE [LARGE SCALE GENOMIC DNA]</scope>
    <source>
        <strain evidence="1">ISS417</strain>
    </source>
</reference>
<keyword evidence="2" id="KW-1185">Reference proteome</keyword>
<accession>A0A0V0UCJ7</accession>
<name>A0A0V0UCJ7_9BILA</name>
<protein>
    <submittedName>
        <fullName evidence="1">Uncharacterized protein</fullName>
    </submittedName>
</protein>
<comment type="caution">
    <text evidence="1">The sequence shown here is derived from an EMBL/GenBank/DDBJ whole genome shotgun (WGS) entry which is preliminary data.</text>
</comment>
<organism evidence="1 2">
    <name type="scientific">Trichinella murrelli</name>
    <dbReference type="NCBI Taxonomy" id="144512"/>
    <lineage>
        <taxon>Eukaryota</taxon>
        <taxon>Metazoa</taxon>
        <taxon>Ecdysozoa</taxon>
        <taxon>Nematoda</taxon>
        <taxon>Enoplea</taxon>
        <taxon>Dorylaimia</taxon>
        <taxon>Trichinellida</taxon>
        <taxon>Trichinellidae</taxon>
        <taxon>Trichinella</taxon>
    </lineage>
</organism>
<dbReference type="AlphaFoldDB" id="A0A0V0UCJ7"/>
<evidence type="ECO:0000313" key="2">
    <source>
        <dbReference type="Proteomes" id="UP000055048"/>
    </source>
</evidence>
<sequence>MLRCCVIDEITYRFARSRDRLRRWRGFAAGSRQTLDRSSTDFPPDSAYFFAIEKSKRMKLR</sequence>
<dbReference type="EMBL" id="JYDJ01000022">
    <property type="protein sequence ID" value="KRX48952.1"/>
    <property type="molecule type" value="Genomic_DNA"/>
</dbReference>
<gene>
    <name evidence="1" type="ORF">T05_4617</name>
</gene>